<evidence type="ECO:0000313" key="5">
    <source>
        <dbReference type="EMBL" id="MDP2538205.1"/>
    </source>
</evidence>
<dbReference type="Proteomes" id="UP001240777">
    <property type="component" value="Unassembled WGS sequence"/>
</dbReference>
<organism evidence="5 6">
    <name type="scientific">Helicobacter cappadocius</name>
    <dbReference type="NCBI Taxonomy" id="3063998"/>
    <lineage>
        <taxon>Bacteria</taxon>
        <taxon>Pseudomonadati</taxon>
        <taxon>Campylobacterota</taxon>
        <taxon>Epsilonproteobacteria</taxon>
        <taxon>Campylobacterales</taxon>
        <taxon>Helicobacteraceae</taxon>
        <taxon>Helicobacter</taxon>
    </lineage>
</organism>
<proteinExistence type="inferred from homology"/>
<gene>
    <name evidence="4" type="ORF">Q5I04_00185</name>
    <name evidence="5" type="ORF">Q5I06_00185</name>
</gene>
<name>A0AA90TE04_9HELI</name>
<dbReference type="GO" id="GO:0018773">
    <property type="term" value="F:acetylpyruvate hydrolase activity"/>
    <property type="evidence" value="ECO:0007669"/>
    <property type="project" value="TreeGrafter"/>
</dbReference>
<dbReference type="FunFam" id="3.90.850.10:FF:000002">
    <property type="entry name" value="2-hydroxyhepta-2,4-diene-1,7-dioate isomerase"/>
    <property type="match status" value="1"/>
</dbReference>
<reference evidence="5 7" key="1">
    <citation type="submission" date="2023-07" db="EMBL/GenBank/DDBJ databases">
        <title>Unpublished Manusciprt.</title>
        <authorList>
            <person name="Aydin F."/>
            <person name="Tarhane S."/>
            <person name="Saticioglu I.B."/>
            <person name="Karakaya E."/>
            <person name="Abay S."/>
            <person name="Guran O."/>
            <person name="Bozkurt E."/>
            <person name="Uzum N."/>
            <person name="Olgun K."/>
            <person name="Jablonski D."/>
        </authorList>
    </citation>
    <scope>NUCLEOTIDE SEQUENCE</scope>
    <source>
        <strain evidence="7">faydin-H75</strain>
        <strain evidence="5">Faydin-H76</strain>
    </source>
</reference>
<dbReference type="SUPFAM" id="SSF56529">
    <property type="entry name" value="FAH"/>
    <property type="match status" value="1"/>
</dbReference>
<accession>A0AA90TE04</accession>
<dbReference type="AlphaFoldDB" id="A0AA90TE04"/>
<evidence type="ECO:0000256" key="1">
    <source>
        <dbReference type="ARBA" id="ARBA00010211"/>
    </source>
</evidence>
<dbReference type="Proteomes" id="UP001177258">
    <property type="component" value="Unassembled WGS sequence"/>
</dbReference>
<dbReference type="PANTHER" id="PTHR11820:SF7">
    <property type="entry name" value="ACYLPYRUVASE FAHD1, MITOCHONDRIAL"/>
    <property type="match status" value="1"/>
</dbReference>
<keyword evidence="7" id="KW-1185">Reference proteome</keyword>
<dbReference type="InterPro" id="IPR036663">
    <property type="entry name" value="Fumarylacetoacetase_C_sf"/>
</dbReference>
<evidence type="ECO:0000313" key="4">
    <source>
        <dbReference type="EMBL" id="MDO7252338.1"/>
    </source>
</evidence>
<dbReference type="EMBL" id="JAUPEV010000001">
    <property type="protein sequence ID" value="MDO7252338.1"/>
    <property type="molecule type" value="Genomic_DNA"/>
</dbReference>
<evidence type="ECO:0000313" key="6">
    <source>
        <dbReference type="Proteomes" id="UP001177258"/>
    </source>
</evidence>
<dbReference type="Pfam" id="PF01557">
    <property type="entry name" value="FAA_hydrolase"/>
    <property type="match status" value="1"/>
</dbReference>
<evidence type="ECO:0000313" key="7">
    <source>
        <dbReference type="Proteomes" id="UP001240777"/>
    </source>
</evidence>
<reference evidence="4 6" key="3">
    <citation type="journal article" date="2024" name="Syst. Appl. Microbiol.">
        <title>Helicobacter cappadocius sp. nov., from lizards: The first psychrotrophic Helicobacter species.</title>
        <authorList>
            <person name="Aydin F."/>
            <person name="Tarhane S."/>
            <person name="Karakaya E."/>
            <person name="Abay S."/>
            <person name="Kayman T."/>
            <person name="Guran O."/>
            <person name="Bozkurt E."/>
            <person name="Uzum N."/>
            <person name="Avci A."/>
            <person name="Olgun K."/>
            <person name="Jablonski D."/>
            <person name="Guran C."/>
            <person name="Burcin Saticioglu I."/>
        </authorList>
    </citation>
    <scope>NUCLEOTIDE SEQUENCE [LARGE SCALE GENOMIC DNA]</scope>
    <source>
        <strain evidence="4">Faydin-H75</strain>
        <strain evidence="6">faydin-H76</strain>
    </source>
</reference>
<evidence type="ECO:0000259" key="3">
    <source>
        <dbReference type="Pfam" id="PF01557"/>
    </source>
</evidence>
<dbReference type="Gene3D" id="3.90.850.10">
    <property type="entry name" value="Fumarylacetoacetase-like, C-terminal domain"/>
    <property type="match status" value="1"/>
</dbReference>
<comment type="similarity">
    <text evidence="1">Belongs to the FAH family.</text>
</comment>
<reference evidence="4" key="2">
    <citation type="submission" date="2023-07" db="EMBL/GenBank/DDBJ databases">
        <authorList>
            <person name="Aydin F."/>
            <person name="Tarhane S."/>
            <person name="Saticioglu I.B."/>
            <person name="Karakaya E."/>
            <person name="Abay S."/>
            <person name="Guran O."/>
            <person name="Bozkurt E."/>
            <person name="Uzum N."/>
            <person name="Olgun K."/>
            <person name="Jablonski D."/>
        </authorList>
    </citation>
    <scope>NUCLEOTIDE SEQUENCE</scope>
    <source>
        <strain evidence="4">Faydin-H75</strain>
    </source>
</reference>
<dbReference type="PANTHER" id="PTHR11820">
    <property type="entry name" value="ACYLPYRUVASE"/>
    <property type="match status" value="1"/>
</dbReference>
<protein>
    <submittedName>
        <fullName evidence="5">Fumarylacetoacetate hydrolase family protein</fullName>
    </submittedName>
</protein>
<dbReference type="GO" id="GO:0016853">
    <property type="term" value="F:isomerase activity"/>
    <property type="evidence" value="ECO:0007669"/>
    <property type="project" value="UniProtKB-ARBA"/>
</dbReference>
<sequence>MKIITFKTTKSSPYQIGIIDSSQKRIISLKSLGLGIKEMQELIMCYGRDLEQKLQGALDNRTGDIALNDIIPAAPIPHPAQEIICLGINYLDHAEESAKFKKEAFDGKREEAVYFGKRVNEATPDKGIVPSHKNITEKLDYEVELGVIIGKDAWNVKKEDAFDYVFGYTIINDISARDVQLKHKQWYFGKSLEGSSPMGPYIVTKDEFATPPIMQISSYVNGELRQKSSTDLLIFGIDYVIEELSRGMMLKAGSIISMGTPSGVGMGFEPPRFLKPGDVIECTIEGIGSLTNTIGE</sequence>
<comment type="caution">
    <text evidence="5">The sequence shown here is derived from an EMBL/GenBank/DDBJ whole genome shotgun (WGS) entry which is preliminary data.</text>
</comment>
<dbReference type="InterPro" id="IPR011234">
    <property type="entry name" value="Fumarylacetoacetase-like_C"/>
</dbReference>
<evidence type="ECO:0000256" key="2">
    <source>
        <dbReference type="ARBA" id="ARBA00022723"/>
    </source>
</evidence>
<dbReference type="GO" id="GO:0019752">
    <property type="term" value="P:carboxylic acid metabolic process"/>
    <property type="evidence" value="ECO:0007669"/>
    <property type="project" value="UniProtKB-ARBA"/>
</dbReference>
<feature type="domain" description="Fumarylacetoacetase-like C-terminal" evidence="3">
    <location>
        <begin position="83"/>
        <end position="294"/>
    </location>
</feature>
<dbReference type="GO" id="GO:0046872">
    <property type="term" value="F:metal ion binding"/>
    <property type="evidence" value="ECO:0007669"/>
    <property type="project" value="UniProtKB-KW"/>
</dbReference>
<keyword evidence="2" id="KW-0479">Metal-binding</keyword>
<keyword evidence="5" id="KW-0378">Hydrolase</keyword>
<dbReference type="EMBL" id="JAUYZK010000001">
    <property type="protein sequence ID" value="MDP2538205.1"/>
    <property type="molecule type" value="Genomic_DNA"/>
</dbReference>
<dbReference type="RefSeq" id="WP_305516182.1">
    <property type="nucleotide sequence ID" value="NZ_JAUPEV010000001.1"/>
</dbReference>